<dbReference type="Gene3D" id="3.40.50.720">
    <property type="entry name" value="NAD(P)-binding Rossmann-like Domain"/>
    <property type="match status" value="1"/>
</dbReference>
<name>A0A5M3W469_9ACTN</name>
<dbReference type="InterPro" id="IPR036291">
    <property type="entry name" value="NAD(P)-bd_dom_sf"/>
</dbReference>
<keyword evidence="4" id="KW-1185">Reference proteome</keyword>
<sequence>MWFPTQAGMRPGDGSMAELCVVPTGDLVPIPDGLSDETAAALGLSAVAAWMSLTWRAGLQPGEQVLVLGAGGAVGQVAVQAARLLGARRVVAVCRSPEAQKRATDDGADVVVPLHDSDTPADLAERLRQALDGGVDVVIDPVFGIPATAATHVLAPHARIVNLGGAASESATFTSASLRSTSASLLGYTNNALTPAQRRQALTEIFSHAANGALHVAHTVTPLTDITSTWSTGAGTPASRPVIRIGTKPNTTG</sequence>
<proteinExistence type="predicted"/>
<dbReference type="GO" id="GO:0016491">
    <property type="term" value="F:oxidoreductase activity"/>
    <property type="evidence" value="ECO:0007669"/>
    <property type="project" value="InterPro"/>
</dbReference>
<feature type="domain" description="Enoyl reductase (ER)" evidence="2">
    <location>
        <begin position="3"/>
        <end position="243"/>
    </location>
</feature>
<dbReference type="Proteomes" id="UP000334990">
    <property type="component" value="Unassembled WGS sequence"/>
</dbReference>
<reference evidence="3 4" key="1">
    <citation type="submission" date="2019-10" db="EMBL/GenBank/DDBJ databases">
        <title>Whole genome shotgun sequence of Acrocarpospora corrugata NBRC 13972.</title>
        <authorList>
            <person name="Ichikawa N."/>
            <person name="Kimura A."/>
            <person name="Kitahashi Y."/>
            <person name="Komaki H."/>
            <person name="Oguchi A."/>
        </authorList>
    </citation>
    <scope>NUCLEOTIDE SEQUENCE [LARGE SCALE GENOMIC DNA]</scope>
    <source>
        <strain evidence="3 4">NBRC 13972</strain>
    </source>
</reference>
<protein>
    <submittedName>
        <fullName evidence="3">NADPH:quinone reductase</fullName>
    </submittedName>
</protein>
<dbReference type="InterPro" id="IPR011032">
    <property type="entry name" value="GroES-like_sf"/>
</dbReference>
<dbReference type="Gene3D" id="3.90.180.10">
    <property type="entry name" value="Medium-chain alcohol dehydrogenases, catalytic domain"/>
    <property type="match status" value="1"/>
</dbReference>
<dbReference type="PANTHER" id="PTHR43677">
    <property type="entry name" value="SHORT-CHAIN DEHYDROGENASE/REDUCTASE"/>
    <property type="match status" value="1"/>
</dbReference>
<organism evidence="3 4">
    <name type="scientific">Acrocarpospora corrugata</name>
    <dbReference type="NCBI Taxonomy" id="35763"/>
    <lineage>
        <taxon>Bacteria</taxon>
        <taxon>Bacillati</taxon>
        <taxon>Actinomycetota</taxon>
        <taxon>Actinomycetes</taxon>
        <taxon>Streptosporangiales</taxon>
        <taxon>Streptosporangiaceae</taxon>
        <taxon>Acrocarpospora</taxon>
    </lineage>
</organism>
<dbReference type="InterPro" id="IPR020843">
    <property type="entry name" value="ER"/>
</dbReference>
<evidence type="ECO:0000313" key="3">
    <source>
        <dbReference type="EMBL" id="GES01338.1"/>
    </source>
</evidence>
<dbReference type="InterPro" id="IPR013149">
    <property type="entry name" value="ADH-like_C"/>
</dbReference>
<dbReference type="EMBL" id="BLAD01000050">
    <property type="protein sequence ID" value="GES01338.1"/>
    <property type="molecule type" value="Genomic_DNA"/>
</dbReference>
<evidence type="ECO:0000259" key="2">
    <source>
        <dbReference type="SMART" id="SM00829"/>
    </source>
</evidence>
<feature type="region of interest" description="Disordered" evidence="1">
    <location>
        <begin position="233"/>
        <end position="253"/>
    </location>
</feature>
<dbReference type="Pfam" id="PF00107">
    <property type="entry name" value="ADH_zinc_N"/>
    <property type="match status" value="1"/>
</dbReference>
<dbReference type="SUPFAM" id="SSF51735">
    <property type="entry name" value="NAD(P)-binding Rossmann-fold domains"/>
    <property type="match status" value="1"/>
</dbReference>
<dbReference type="SMART" id="SM00829">
    <property type="entry name" value="PKS_ER"/>
    <property type="match status" value="1"/>
</dbReference>
<evidence type="ECO:0000256" key="1">
    <source>
        <dbReference type="SAM" id="MobiDB-lite"/>
    </source>
</evidence>
<gene>
    <name evidence="3" type="primary">qor_4</name>
    <name evidence="3" type="ORF">Acor_34020</name>
</gene>
<dbReference type="AlphaFoldDB" id="A0A5M3W469"/>
<accession>A0A5M3W469</accession>
<dbReference type="InterPro" id="IPR051397">
    <property type="entry name" value="Zn-ADH-like_protein"/>
</dbReference>
<dbReference type="SUPFAM" id="SSF50129">
    <property type="entry name" value="GroES-like"/>
    <property type="match status" value="1"/>
</dbReference>
<dbReference type="PANTHER" id="PTHR43677:SF11">
    <property type="entry name" value="ZINC-CONTAINING ALCOHOL DEHYDROGENASE"/>
    <property type="match status" value="1"/>
</dbReference>
<evidence type="ECO:0000313" key="4">
    <source>
        <dbReference type="Proteomes" id="UP000334990"/>
    </source>
</evidence>
<comment type="caution">
    <text evidence="3">The sequence shown here is derived from an EMBL/GenBank/DDBJ whole genome shotgun (WGS) entry which is preliminary data.</text>
</comment>